<comment type="caution">
    <text evidence="2">The sequence shown here is derived from an EMBL/GenBank/DDBJ whole genome shotgun (WGS) entry which is preliminary data.</text>
</comment>
<dbReference type="AlphaFoldDB" id="A0A0L6VJ67"/>
<feature type="region of interest" description="Disordered" evidence="1">
    <location>
        <begin position="1"/>
        <end position="39"/>
    </location>
</feature>
<accession>A0A0L6VJ67</accession>
<protein>
    <submittedName>
        <fullName evidence="2">Uncharacterized protein</fullName>
    </submittedName>
</protein>
<feature type="compositionally biased region" description="Polar residues" evidence="1">
    <location>
        <begin position="17"/>
        <end position="31"/>
    </location>
</feature>
<evidence type="ECO:0000313" key="2">
    <source>
        <dbReference type="EMBL" id="KNZ60170.1"/>
    </source>
</evidence>
<dbReference type="Proteomes" id="UP000037035">
    <property type="component" value="Unassembled WGS sequence"/>
</dbReference>
<keyword evidence="3" id="KW-1185">Reference proteome</keyword>
<organism evidence="2 3">
    <name type="scientific">Puccinia sorghi</name>
    <dbReference type="NCBI Taxonomy" id="27349"/>
    <lineage>
        <taxon>Eukaryota</taxon>
        <taxon>Fungi</taxon>
        <taxon>Dikarya</taxon>
        <taxon>Basidiomycota</taxon>
        <taxon>Pucciniomycotina</taxon>
        <taxon>Pucciniomycetes</taxon>
        <taxon>Pucciniales</taxon>
        <taxon>Pucciniaceae</taxon>
        <taxon>Puccinia</taxon>
    </lineage>
</organism>
<dbReference type="VEuPathDB" id="FungiDB:VP01_15g4"/>
<evidence type="ECO:0000256" key="1">
    <source>
        <dbReference type="SAM" id="MobiDB-lite"/>
    </source>
</evidence>
<evidence type="ECO:0000313" key="3">
    <source>
        <dbReference type="Proteomes" id="UP000037035"/>
    </source>
</evidence>
<proteinExistence type="predicted"/>
<sequence>MREGTTASSLPPPLGTVPSSVPPDTNVATQENTKDSDEDQVKINIEYLFFFKEEKKTKQQTNSLPSNRGKLSLMWSANNPSLSQFKLAAIEEIRFRDAVEFCLHAEQLNNSGFIKQTAVIPHGGQFVANQKDTGNQQSPCRVLGGVPFGERQSHNLID</sequence>
<dbReference type="EMBL" id="LAVV01006393">
    <property type="protein sequence ID" value="KNZ60170.1"/>
    <property type="molecule type" value="Genomic_DNA"/>
</dbReference>
<name>A0A0L6VJ67_9BASI</name>
<gene>
    <name evidence="2" type="ORF">VP01_15g4</name>
</gene>
<reference evidence="2 3" key="1">
    <citation type="submission" date="2015-08" db="EMBL/GenBank/DDBJ databases">
        <title>Next Generation Sequencing and Analysis of the Genome of Puccinia sorghi L Schw, the Causal Agent of Maize Common Rust.</title>
        <authorList>
            <person name="Rochi L."/>
            <person name="Burguener G."/>
            <person name="Darino M."/>
            <person name="Turjanski A."/>
            <person name="Kreff E."/>
            <person name="Dieguez M.J."/>
            <person name="Sacco F."/>
        </authorList>
    </citation>
    <scope>NUCLEOTIDE SEQUENCE [LARGE SCALE GENOMIC DNA]</scope>
    <source>
        <strain evidence="2 3">RO10H11247</strain>
    </source>
</reference>